<name>A0A084IR00_SALHC</name>
<evidence type="ECO:0000313" key="2">
    <source>
        <dbReference type="Proteomes" id="UP000028302"/>
    </source>
</evidence>
<comment type="caution">
    <text evidence="1">The sequence shown here is derived from an EMBL/GenBank/DDBJ whole genome shotgun (WGS) entry which is preliminary data.</text>
</comment>
<dbReference type="STRING" id="1304275.C41B8_00255"/>
<gene>
    <name evidence="1" type="ORF">C41B8_00255</name>
</gene>
<sequence length="60" mass="6719">MAAGTGLVRRFSEHARGHNDARTPLRCFTRRHVHVDNNPRRRVCRAPAMAADVARIEAGL</sequence>
<accession>A0A084IR00</accession>
<dbReference type="EMBL" id="APNK01000001">
    <property type="protein sequence ID" value="KEZ79134.1"/>
    <property type="molecule type" value="Genomic_DNA"/>
</dbReference>
<reference evidence="1 2" key="1">
    <citation type="submission" date="2013-03" db="EMBL/GenBank/DDBJ databases">
        <title>Salinisphaera hydrothermalis C41B8 Genome Sequencing.</title>
        <authorList>
            <person name="Li C."/>
            <person name="Lai Q."/>
            <person name="Shao Z."/>
        </authorList>
    </citation>
    <scope>NUCLEOTIDE SEQUENCE [LARGE SCALE GENOMIC DNA]</scope>
    <source>
        <strain evidence="1 2">C41B8</strain>
    </source>
</reference>
<evidence type="ECO:0000313" key="1">
    <source>
        <dbReference type="EMBL" id="KEZ79134.1"/>
    </source>
</evidence>
<dbReference type="AlphaFoldDB" id="A0A084IR00"/>
<proteinExistence type="predicted"/>
<organism evidence="1 2">
    <name type="scientific">Salinisphaera hydrothermalis (strain C41B8)</name>
    <dbReference type="NCBI Taxonomy" id="1304275"/>
    <lineage>
        <taxon>Bacteria</taxon>
        <taxon>Pseudomonadati</taxon>
        <taxon>Pseudomonadota</taxon>
        <taxon>Gammaproteobacteria</taxon>
        <taxon>Salinisphaerales</taxon>
        <taxon>Salinisphaeraceae</taxon>
        <taxon>Salinisphaera</taxon>
    </lineage>
</organism>
<dbReference type="Proteomes" id="UP000028302">
    <property type="component" value="Unassembled WGS sequence"/>
</dbReference>
<keyword evidence="2" id="KW-1185">Reference proteome</keyword>
<protein>
    <submittedName>
        <fullName evidence="1">Uncharacterized protein</fullName>
    </submittedName>
</protein>